<proteinExistence type="predicted"/>
<dbReference type="RefSeq" id="WP_121243005.1">
    <property type="nucleotide sequence ID" value="NZ_BHVV01000008.1"/>
</dbReference>
<sequence length="223" mass="24516">MNAADLSRRIVVRHREAGYLRLELPGEICHAAAAAVIEQGLRAVAGVYRVTVYPADRRLAVRYDAHACGVADVARGLKNLLGELPEPAAGVAPSPVPAARPLPTLRDIRAQARRAFADLRARLERLRQPGAPAGSLQAKLQPMLANALTEKAVTNFLNDIVAFYLIKVHWELITQRWLKDPVKYGNAWLTTFYLVFLLVRYRKSIAKPVPLPAPPAPVQTGQP</sequence>
<dbReference type="SUPFAM" id="SSF55008">
    <property type="entry name" value="HMA, heavy metal-associated domain"/>
    <property type="match status" value="1"/>
</dbReference>
<dbReference type="AlphaFoldDB" id="A0A497X916"/>
<dbReference type="EMBL" id="RCCI01000007">
    <property type="protein sequence ID" value="RLJ62732.1"/>
    <property type="molecule type" value="Genomic_DNA"/>
</dbReference>
<organism evidence="1 2">
    <name type="scientific">Sulfurisoma sediminicola</name>
    <dbReference type="NCBI Taxonomy" id="1381557"/>
    <lineage>
        <taxon>Bacteria</taxon>
        <taxon>Pseudomonadati</taxon>
        <taxon>Pseudomonadota</taxon>
        <taxon>Betaproteobacteria</taxon>
        <taxon>Nitrosomonadales</taxon>
        <taxon>Sterolibacteriaceae</taxon>
        <taxon>Sulfurisoma</taxon>
    </lineage>
</organism>
<protein>
    <submittedName>
        <fullName evidence="1">Uncharacterized protein</fullName>
    </submittedName>
</protein>
<dbReference type="Gene3D" id="3.30.70.100">
    <property type="match status" value="1"/>
</dbReference>
<evidence type="ECO:0000313" key="2">
    <source>
        <dbReference type="Proteomes" id="UP000268908"/>
    </source>
</evidence>
<name>A0A497X916_9PROT</name>
<dbReference type="InterPro" id="IPR036163">
    <property type="entry name" value="HMA_dom_sf"/>
</dbReference>
<dbReference type="Proteomes" id="UP000268908">
    <property type="component" value="Unassembled WGS sequence"/>
</dbReference>
<accession>A0A497X916</accession>
<gene>
    <name evidence="1" type="ORF">DFR35_2548</name>
</gene>
<keyword evidence="2" id="KW-1185">Reference proteome</keyword>
<dbReference type="OrthoDB" id="7345868at2"/>
<dbReference type="GO" id="GO:0046872">
    <property type="term" value="F:metal ion binding"/>
    <property type="evidence" value="ECO:0007669"/>
    <property type="project" value="InterPro"/>
</dbReference>
<reference evidence="1 2" key="1">
    <citation type="submission" date="2018-10" db="EMBL/GenBank/DDBJ databases">
        <title>Genomic Encyclopedia of Type Strains, Phase IV (KMG-IV): sequencing the most valuable type-strain genomes for metagenomic binning, comparative biology and taxonomic classification.</title>
        <authorList>
            <person name="Goeker M."/>
        </authorList>
    </citation>
    <scope>NUCLEOTIDE SEQUENCE [LARGE SCALE GENOMIC DNA]</scope>
    <source>
        <strain evidence="1 2">DSM 26916</strain>
    </source>
</reference>
<comment type="caution">
    <text evidence="1">The sequence shown here is derived from an EMBL/GenBank/DDBJ whole genome shotgun (WGS) entry which is preliminary data.</text>
</comment>
<evidence type="ECO:0000313" key="1">
    <source>
        <dbReference type="EMBL" id="RLJ62732.1"/>
    </source>
</evidence>